<evidence type="ECO:0000313" key="2">
    <source>
        <dbReference type="Proteomes" id="UP000033187"/>
    </source>
</evidence>
<accession>A0A0D6JKB1</accession>
<name>A0A0D6JKB1_9HYPH</name>
<dbReference type="KEGG" id="fil:BN1229_v1_2387"/>
<dbReference type="EMBL" id="LN829119">
    <property type="protein sequence ID" value="CPR22095.1"/>
    <property type="molecule type" value="Genomic_DNA"/>
</dbReference>
<evidence type="ECO:0000313" key="1">
    <source>
        <dbReference type="EMBL" id="CPR22095.1"/>
    </source>
</evidence>
<sequence length="96" mass="10421">MTFAKSDVSSDFYGSLPAYIADPSPVVRALMRAMRLTIMQPKKMIISFGSLDYEPGVTNDGRDRPSLFHSPRAQGQLRCGGAGTRRLAACGQQAAR</sequence>
<protein>
    <submittedName>
        <fullName evidence="1">Uncharacterized protein</fullName>
    </submittedName>
</protein>
<dbReference type="AlphaFoldDB" id="A0A0D6JKB1"/>
<keyword evidence="2" id="KW-1185">Reference proteome</keyword>
<proteinExistence type="predicted"/>
<reference evidence="2" key="1">
    <citation type="submission" date="2015-02" db="EMBL/GenBank/DDBJ databases">
        <authorList>
            <person name="Chooi Y.-H."/>
        </authorList>
    </citation>
    <scope>NUCLEOTIDE SEQUENCE [LARGE SCALE GENOMIC DNA]</scope>
    <source>
        <strain evidence="2">strain Y</strain>
    </source>
</reference>
<gene>
    <name evidence="1" type="ORF">YBN1229_v1_3528</name>
</gene>
<dbReference type="KEGG" id="fiy:BN1229_v1_3528"/>
<dbReference type="Proteomes" id="UP000033187">
    <property type="component" value="Chromosome 1"/>
</dbReference>
<organism evidence="1 2">
    <name type="scientific">Candidatus Filomicrobium marinum</name>
    <dbReference type="NCBI Taxonomy" id="1608628"/>
    <lineage>
        <taxon>Bacteria</taxon>
        <taxon>Pseudomonadati</taxon>
        <taxon>Pseudomonadota</taxon>
        <taxon>Alphaproteobacteria</taxon>
        <taxon>Hyphomicrobiales</taxon>
        <taxon>Hyphomicrobiaceae</taxon>
        <taxon>Filomicrobium</taxon>
    </lineage>
</organism>